<dbReference type="OMA" id="HEQANDP"/>
<keyword evidence="1" id="KW-0233">DNA recombination</keyword>
<keyword evidence="1" id="KW-0378">Hydrolase</keyword>
<comment type="catalytic activity">
    <reaction evidence="1">
        <text>ATP + H2O = ADP + phosphate + H(+)</text>
        <dbReference type="Rhea" id="RHEA:13065"/>
        <dbReference type="ChEBI" id="CHEBI:15377"/>
        <dbReference type="ChEBI" id="CHEBI:15378"/>
        <dbReference type="ChEBI" id="CHEBI:30616"/>
        <dbReference type="ChEBI" id="CHEBI:43474"/>
        <dbReference type="ChEBI" id="CHEBI:456216"/>
        <dbReference type="EC" id="5.6.2.3"/>
    </reaction>
</comment>
<dbReference type="Proteomes" id="UP000004994">
    <property type="component" value="Chromosome 5"/>
</dbReference>
<dbReference type="GO" id="GO:0006281">
    <property type="term" value="P:DNA repair"/>
    <property type="evidence" value="ECO:0007669"/>
    <property type="project" value="UniProtKB-KW"/>
</dbReference>
<keyword evidence="1" id="KW-0067">ATP-binding</keyword>
<organism evidence="3">
    <name type="scientific">Solanum lycopersicum</name>
    <name type="common">Tomato</name>
    <name type="synonym">Lycopersicon esculentum</name>
    <dbReference type="NCBI Taxonomy" id="4081"/>
    <lineage>
        <taxon>Eukaryota</taxon>
        <taxon>Viridiplantae</taxon>
        <taxon>Streptophyta</taxon>
        <taxon>Embryophyta</taxon>
        <taxon>Tracheophyta</taxon>
        <taxon>Spermatophyta</taxon>
        <taxon>Magnoliopsida</taxon>
        <taxon>eudicotyledons</taxon>
        <taxon>Gunneridae</taxon>
        <taxon>Pentapetalae</taxon>
        <taxon>asterids</taxon>
        <taxon>lamiids</taxon>
        <taxon>Solanales</taxon>
        <taxon>Solanaceae</taxon>
        <taxon>Solanoideae</taxon>
        <taxon>Solaneae</taxon>
        <taxon>Solanum</taxon>
        <taxon>Solanum subgen. Lycopersicon</taxon>
    </lineage>
</organism>
<sequence length="890" mass="104192">MGTDIMDFIIQILPKYVRMKHFLKILSNGIKVANVTTKKVQQQINGMVQLTPTMFHPLFMLHKCNNDSIPNHRHTNNTCNTYEKSVVCGVIVWYEERTNKRTEFGQLGVHFRKNILVYNYMFTYTSMGSRVDRSINRTKCPYGKTPQLRHVRGIYEMLDKHNVLVKSFCIYIYRERERVNNHKLSFSYLSYHKGTPMNTAKNGLQRITNLHLSFISMTYPLIQPYEEDGCSLGIRLVCIQQRLNEGEEERFRYIRNNQPKHSADSFWGLMDSIVRGDFDCSQVGKTIILPSSHIGSREDGYPNLFLTFILNPNDIICRVFQIKLAQLMHQIKKDEPFGTIMIHHKIYIAKNKGKIHNPIRKEIRANNCDPVENIYTIDFKKRGLPHAHILLFLHESLKSPAPEHIDILISAVKNFTIRRPSGQLNPRFPLNTGIEVKKNGASLDNRYVVQYNRNFTNYLFKYVHKGSDRCRYISYRKPTVERLPFHLEGQNTIIFEGSSYRMSDFPTRWVWNKKNTHRKNGQVVGRIYLFVKGCTSFESIRRINGDDKNWNDCFLFVTVNYEILLKDITSMNRKRFKLKHIQLTQKQIESYSRLDIENILLKRDRCFRDIEGMQFSDTSLMCNENSKMCTQNHFPFIFIVLLVATSGIESFFLPNGRTTHSLFHIPLDVTAIKNCFEVLDKTLRDILRDRYENILDKLPVVQKGTTSNIMDELKENMRLTTGKVIGSKAVNIESFDKWFLEVGDGSIYVDNKKELIKFLHDVCIPMSHNHYNNPTYLKERNQTHKEDIFYPTKILNKLLKCNGTRLIITHLGKWVTITRIVLTPSESKWTFKMNRHELPSVPSYSMTINKIKNGQLYVEDTKDHTYIKIFPTKKFSKYMSNTCGNTRGID</sequence>
<dbReference type="GO" id="GO:0006310">
    <property type="term" value="P:DNA recombination"/>
    <property type="evidence" value="ECO:0007669"/>
    <property type="project" value="UniProtKB-KW"/>
</dbReference>
<dbReference type="GO" id="GO:0005524">
    <property type="term" value="F:ATP binding"/>
    <property type="evidence" value="ECO:0007669"/>
    <property type="project" value="UniProtKB-KW"/>
</dbReference>
<dbReference type="PANTHER" id="PTHR10492">
    <property type="match status" value="1"/>
</dbReference>
<dbReference type="GO" id="GO:0043139">
    <property type="term" value="F:5'-3' DNA helicase activity"/>
    <property type="evidence" value="ECO:0007669"/>
    <property type="project" value="UniProtKB-EC"/>
</dbReference>
<comment type="similarity">
    <text evidence="1">Belongs to the helicase family.</text>
</comment>
<dbReference type="EC" id="5.6.2.3" evidence="1"/>
<dbReference type="Gramene" id="Solyc05g016037.1.1">
    <property type="protein sequence ID" value="Solyc05g016037.1.1"/>
    <property type="gene ID" value="Solyc05g016037.1"/>
</dbReference>
<keyword evidence="4" id="KW-1185">Reference proteome</keyword>
<evidence type="ECO:0000313" key="4">
    <source>
        <dbReference type="Proteomes" id="UP000004994"/>
    </source>
</evidence>
<name>A0A3Q7GHN3_SOLLC</name>
<dbReference type="PANTHER" id="PTHR10492:SF101">
    <property type="entry name" value="ATP-DEPENDENT DNA HELICASE"/>
    <property type="match status" value="1"/>
</dbReference>
<keyword evidence="1" id="KW-0234">DNA repair</keyword>
<reference evidence="3" key="1">
    <citation type="journal article" date="2012" name="Nature">
        <title>The tomato genome sequence provides insights into fleshy fruit evolution.</title>
        <authorList>
            <consortium name="Tomato Genome Consortium"/>
        </authorList>
    </citation>
    <scope>NUCLEOTIDE SEQUENCE [LARGE SCALE GENOMIC DNA]</scope>
    <source>
        <strain evidence="3">cv. Heinz 1706</strain>
    </source>
</reference>
<dbReference type="InterPro" id="IPR010285">
    <property type="entry name" value="DNA_helicase_pif1-like_DEAD"/>
</dbReference>
<evidence type="ECO:0000256" key="1">
    <source>
        <dbReference type="RuleBase" id="RU363044"/>
    </source>
</evidence>
<dbReference type="EnsemblPlants" id="Solyc05g016037.1.1">
    <property type="protein sequence ID" value="Solyc05g016037.1.1"/>
    <property type="gene ID" value="Solyc05g016037.1"/>
</dbReference>
<dbReference type="GO" id="GO:0016887">
    <property type="term" value="F:ATP hydrolysis activity"/>
    <property type="evidence" value="ECO:0007669"/>
    <property type="project" value="RHEA"/>
</dbReference>
<evidence type="ECO:0000313" key="3">
    <source>
        <dbReference type="EnsemblPlants" id="Solyc05g016037.1.1"/>
    </source>
</evidence>
<proteinExistence type="inferred from homology"/>
<dbReference type="InParanoid" id="A0A3Q7GHN3"/>
<comment type="cofactor">
    <cofactor evidence="1">
        <name>Mg(2+)</name>
        <dbReference type="ChEBI" id="CHEBI:18420"/>
    </cofactor>
</comment>
<dbReference type="AlphaFoldDB" id="A0A3Q7GHN3"/>
<keyword evidence="1" id="KW-0347">Helicase</keyword>
<reference evidence="3" key="2">
    <citation type="submission" date="2019-01" db="UniProtKB">
        <authorList>
            <consortium name="EnsemblPlants"/>
        </authorList>
    </citation>
    <scope>IDENTIFICATION</scope>
    <source>
        <strain evidence="3">cv. Heinz 1706</strain>
    </source>
</reference>
<keyword evidence="1" id="KW-0547">Nucleotide-binding</keyword>
<protein>
    <recommendedName>
        <fullName evidence="1">ATP-dependent DNA helicase</fullName>
        <ecNumber evidence="1">5.6.2.3</ecNumber>
    </recommendedName>
</protein>
<evidence type="ECO:0000259" key="2">
    <source>
        <dbReference type="Pfam" id="PF05970"/>
    </source>
</evidence>
<keyword evidence="1" id="KW-0227">DNA damage</keyword>
<accession>A0A3Q7GHN3</accession>
<dbReference type="Pfam" id="PF05970">
    <property type="entry name" value="PIF1"/>
    <property type="match status" value="1"/>
</dbReference>
<dbReference type="GO" id="GO:0000723">
    <property type="term" value="P:telomere maintenance"/>
    <property type="evidence" value="ECO:0007669"/>
    <property type="project" value="InterPro"/>
</dbReference>
<feature type="domain" description="DNA helicase Pif1-like DEAD-box helicase" evidence="2">
    <location>
        <begin position="639"/>
        <end position="702"/>
    </location>
</feature>